<dbReference type="AlphaFoldDB" id="A0A1M5P315"/>
<dbReference type="EMBL" id="FQWF01000012">
    <property type="protein sequence ID" value="SHG96216.1"/>
    <property type="molecule type" value="Genomic_DNA"/>
</dbReference>
<accession>A0A1M5P315</accession>
<organism evidence="1 2">
    <name type="scientific">Flavobacterium micromati</name>
    <dbReference type="NCBI Taxonomy" id="229205"/>
    <lineage>
        <taxon>Bacteria</taxon>
        <taxon>Pseudomonadati</taxon>
        <taxon>Bacteroidota</taxon>
        <taxon>Flavobacteriia</taxon>
        <taxon>Flavobacteriales</taxon>
        <taxon>Flavobacteriaceae</taxon>
        <taxon>Flavobacterium</taxon>
    </lineage>
</organism>
<name>A0A1M5P315_9FLAO</name>
<keyword evidence="2" id="KW-1185">Reference proteome</keyword>
<sequence>MNLVFMANGKQIDIPLSSYETALKFKTARFFFESNFKDNEFRNTILKSFSKWYFTHYNEIDKIDVYFDFYKFKSLQDLEKNGYNVVNEKIHGYTVSRKNRS</sequence>
<dbReference type="Proteomes" id="UP000184020">
    <property type="component" value="Unassembled WGS sequence"/>
</dbReference>
<reference evidence="2" key="1">
    <citation type="submission" date="2016-11" db="EMBL/GenBank/DDBJ databases">
        <authorList>
            <person name="Varghese N."/>
            <person name="Submissions S."/>
        </authorList>
    </citation>
    <scope>NUCLEOTIDE SEQUENCE [LARGE SCALE GENOMIC DNA]</scope>
    <source>
        <strain evidence="2">DSM 17659</strain>
    </source>
</reference>
<evidence type="ECO:0000313" key="1">
    <source>
        <dbReference type="EMBL" id="SHG96216.1"/>
    </source>
</evidence>
<dbReference type="OrthoDB" id="1248949at2"/>
<dbReference type="STRING" id="229205.SAMN05444372_11246"/>
<evidence type="ECO:0000313" key="2">
    <source>
        <dbReference type="Proteomes" id="UP000184020"/>
    </source>
</evidence>
<proteinExistence type="predicted"/>
<gene>
    <name evidence="1" type="ORF">SAMN05444372_11246</name>
</gene>
<dbReference type="RefSeq" id="WP_073021162.1">
    <property type="nucleotide sequence ID" value="NZ_FQWF01000012.1"/>
</dbReference>
<protein>
    <submittedName>
        <fullName evidence="1">Uncharacterized protein</fullName>
    </submittedName>
</protein>